<gene>
    <name evidence="3" type="ORF">UCREL1_7947</name>
</gene>
<dbReference type="HOGENOM" id="CLU_010194_38_2_1"/>
<dbReference type="Pfam" id="PF00106">
    <property type="entry name" value="adh_short"/>
    <property type="match status" value="1"/>
</dbReference>
<dbReference type="OrthoDB" id="47007at2759"/>
<dbReference type="PANTHER" id="PTHR43899">
    <property type="entry name" value="RH59310P"/>
    <property type="match status" value="1"/>
</dbReference>
<keyword evidence="2" id="KW-0560">Oxidoreductase</keyword>
<dbReference type="InterPro" id="IPR051019">
    <property type="entry name" value="VLCFA-Steroid_DH"/>
</dbReference>
<dbReference type="KEGG" id="ela:UCREL1_7947"/>
<evidence type="ECO:0000313" key="3">
    <source>
        <dbReference type="EMBL" id="EMR65086.1"/>
    </source>
</evidence>
<accession>M7T5J1</accession>
<organism evidence="3 4">
    <name type="scientific">Eutypa lata (strain UCR-EL1)</name>
    <name type="common">Grapevine dieback disease fungus</name>
    <name type="synonym">Eutypa armeniacae</name>
    <dbReference type="NCBI Taxonomy" id="1287681"/>
    <lineage>
        <taxon>Eukaryota</taxon>
        <taxon>Fungi</taxon>
        <taxon>Dikarya</taxon>
        <taxon>Ascomycota</taxon>
        <taxon>Pezizomycotina</taxon>
        <taxon>Sordariomycetes</taxon>
        <taxon>Xylariomycetidae</taxon>
        <taxon>Xylariales</taxon>
        <taxon>Diatrypaceae</taxon>
        <taxon>Eutypa</taxon>
    </lineage>
</organism>
<dbReference type="SUPFAM" id="SSF51735">
    <property type="entry name" value="NAD(P)-binding Rossmann-fold domains"/>
    <property type="match status" value="1"/>
</dbReference>
<keyword evidence="4" id="KW-1185">Reference proteome</keyword>
<comment type="similarity">
    <text evidence="1">Belongs to the short-chain dehydrogenases/reductases (SDR) family.</text>
</comment>
<dbReference type="Gene3D" id="3.40.50.720">
    <property type="entry name" value="NAD(P)-binding Rossmann-like Domain"/>
    <property type="match status" value="1"/>
</dbReference>
<dbReference type="PANTHER" id="PTHR43899:SF13">
    <property type="entry name" value="RH59310P"/>
    <property type="match status" value="1"/>
</dbReference>
<evidence type="ECO:0000256" key="1">
    <source>
        <dbReference type="ARBA" id="ARBA00006484"/>
    </source>
</evidence>
<reference evidence="4" key="1">
    <citation type="journal article" date="2013" name="Genome Announc.">
        <title>Draft genome sequence of the grapevine dieback fungus Eutypa lata UCR-EL1.</title>
        <authorList>
            <person name="Blanco-Ulate B."/>
            <person name="Rolshausen P.E."/>
            <person name="Cantu D."/>
        </authorList>
    </citation>
    <scope>NUCLEOTIDE SEQUENCE [LARGE SCALE GENOMIC DNA]</scope>
    <source>
        <strain evidence="4">UCR-EL1</strain>
    </source>
</reference>
<name>M7T5J1_EUTLA</name>
<dbReference type="AlphaFoldDB" id="M7T5J1"/>
<dbReference type="GO" id="GO:0016491">
    <property type="term" value="F:oxidoreductase activity"/>
    <property type="evidence" value="ECO:0007669"/>
    <property type="project" value="UniProtKB-KW"/>
</dbReference>
<dbReference type="OMA" id="EAAWFVS"/>
<protein>
    <submittedName>
        <fullName evidence="3">Putative short chain dehydrogenase protein</fullName>
    </submittedName>
</protein>
<dbReference type="InterPro" id="IPR036291">
    <property type="entry name" value="NAD(P)-bd_dom_sf"/>
</dbReference>
<sequence length="275" mass="29868">MLVTGATDGIGKAIAFELAAKGFNVVLHGRNPSKLESVREGLSKAHPARSFRGLVLNAFECHDTDSFDDDLLRAVEDLHLTVLVNCAGAGPRPSFGTLERYTMKEVLDTAHLNAIFPTLVSRTLIPVLVSNSKSHGPSLVVNIASVTDTGLPLVSFYGASKAFGHVLSLSLWREMKMDGYHRNVEVISHRVGGTTATSHEKRATSLFWPTAAMVAKAVLARTGCGRKSVVPYWPHALQQLMLALLPESLADRVIIDAMRERRTEQDAAAASRKEM</sequence>
<dbReference type="Proteomes" id="UP000012174">
    <property type="component" value="Unassembled WGS sequence"/>
</dbReference>
<proteinExistence type="inferred from homology"/>
<dbReference type="InterPro" id="IPR002347">
    <property type="entry name" value="SDR_fam"/>
</dbReference>
<dbReference type="eggNOG" id="KOG1014">
    <property type="taxonomic scope" value="Eukaryota"/>
</dbReference>
<dbReference type="GO" id="GO:0005783">
    <property type="term" value="C:endoplasmic reticulum"/>
    <property type="evidence" value="ECO:0007669"/>
    <property type="project" value="TreeGrafter"/>
</dbReference>
<dbReference type="EMBL" id="KB706946">
    <property type="protein sequence ID" value="EMR65086.1"/>
    <property type="molecule type" value="Genomic_DNA"/>
</dbReference>
<evidence type="ECO:0000313" key="4">
    <source>
        <dbReference type="Proteomes" id="UP000012174"/>
    </source>
</evidence>
<dbReference type="STRING" id="1287681.M7T5J1"/>
<evidence type="ECO:0000256" key="2">
    <source>
        <dbReference type="ARBA" id="ARBA00023002"/>
    </source>
</evidence>